<dbReference type="Pfam" id="PF02653">
    <property type="entry name" value="BPD_transp_2"/>
    <property type="match status" value="1"/>
</dbReference>
<dbReference type="InterPro" id="IPR043428">
    <property type="entry name" value="LivM-like"/>
</dbReference>
<dbReference type="Pfam" id="PF00005">
    <property type="entry name" value="ABC_tran"/>
    <property type="match status" value="1"/>
</dbReference>
<dbReference type="PROSITE" id="PS50893">
    <property type="entry name" value="ABC_TRANSPORTER_2"/>
    <property type="match status" value="1"/>
</dbReference>
<dbReference type="RefSeq" id="WP_106719507.1">
    <property type="nucleotide sequence ID" value="NZ_JACHXT010000003.1"/>
</dbReference>
<comment type="similarity">
    <text evidence="2">Belongs to the ABC transporter superfamily.</text>
</comment>
<evidence type="ECO:0000259" key="11">
    <source>
        <dbReference type="PROSITE" id="PS50893"/>
    </source>
</evidence>
<dbReference type="GO" id="GO:0016887">
    <property type="term" value="F:ATP hydrolysis activity"/>
    <property type="evidence" value="ECO:0007669"/>
    <property type="project" value="InterPro"/>
</dbReference>
<protein>
    <recommendedName>
        <fullName evidence="11">ABC transporter domain-containing protein</fullName>
    </recommendedName>
</protein>
<keyword evidence="9 10" id="KW-0472">Membrane</keyword>
<comment type="caution">
    <text evidence="12">The sequence shown here is derived from an EMBL/GenBank/DDBJ whole genome shotgun (WGS) entry which is preliminary data.</text>
</comment>
<evidence type="ECO:0000256" key="5">
    <source>
        <dbReference type="ARBA" id="ARBA00022692"/>
    </source>
</evidence>
<feature type="transmembrane region" description="Helical" evidence="10">
    <location>
        <begin position="278"/>
        <end position="297"/>
    </location>
</feature>
<evidence type="ECO:0000256" key="1">
    <source>
        <dbReference type="ARBA" id="ARBA00004651"/>
    </source>
</evidence>
<keyword evidence="7" id="KW-0067">ATP-binding</keyword>
<keyword evidence="4" id="KW-1003">Cell membrane</keyword>
<dbReference type="AlphaFoldDB" id="A0A2P7AK62"/>
<dbReference type="InterPro" id="IPR051120">
    <property type="entry name" value="ABC_AA/LPS_Transport"/>
</dbReference>
<evidence type="ECO:0000256" key="3">
    <source>
        <dbReference type="ARBA" id="ARBA00022448"/>
    </source>
</evidence>
<dbReference type="InterPro" id="IPR027417">
    <property type="entry name" value="P-loop_NTPase"/>
</dbReference>
<dbReference type="GO" id="GO:0015658">
    <property type="term" value="F:branched-chain amino acid transmembrane transporter activity"/>
    <property type="evidence" value="ECO:0007669"/>
    <property type="project" value="InterPro"/>
</dbReference>
<proteinExistence type="inferred from homology"/>
<evidence type="ECO:0000313" key="13">
    <source>
        <dbReference type="Proteomes" id="UP000241158"/>
    </source>
</evidence>
<keyword evidence="13" id="KW-1185">Reference proteome</keyword>
<feature type="transmembrane region" description="Helical" evidence="10">
    <location>
        <begin position="38"/>
        <end position="56"/>
    </location>
</feature>
<evidence type="ECO:0000256" key="6">
    <source>
        <dbReference type="ARBA" id="ARBA00022741"/>
    </source>
</evidence>
<dbReference type="GO" id="GO:0005524">
    <property type="term" value="F:ATP binding"/>
    <property type="evidence" value="ECO:0007669"/>
    <property type="project" value="UniProtKB-KW"/>
</dbReference>
<dbReference type="PANTHER" id="PTHR45772">
    <property type="entry name" value="CONSERVED COMPONENT OF ABC TRANSPORTER FOR NATURAL AMINO ACIDS-RELATED"/>
    <property type="match status" value="1"/>
</dbReference>
<dbReference type="GO" id="GO:0005886">
    <property type="term" value="C:plasma membrane"/>
    <property type="evidence" value="ECO:0007669"/>
    <property type="project" value="UniProtKB-SubCell"/>
</dbReference>
<feature type="transmembrane region" description="Helical" evidence="10">
    <location>
        <begin position="197"/>
        <end position="217"/>
    </location>
</feature>
<evidence type="ECO:0000256" key="9">
    <source>
        <dbReference type="ARBA" id="ARBA00023136"/>
    </source>
</evidence>
<dbReference type="CDD" id="cd06581">
    <property type="entry name" value="TM_PBP1_LivM_like"/>
    <property type="match status" value="1"/>
</dbReference>
<sequence length="593" mass="62412">MAGSYIADLASQVAFLVALSVSLNILLGFAGQMSMATAAFYGLGAYTCAVLTSQGASLTGESLFAPQLPFLGGFLGAVVVTFFAGLAVAAPAARRVKGDYLILLTLAFHFLFITVTSTWVDLTGGPNGIMLPPLSLLGFEIKTTDQAFWLAFAWAVIATIICWKIGGSPFGRLLRGIREDEIALHALGKPTVWPKSLTFGITAAIAGATGAVSAAYMQFVAPTTYSLDLAILVAACVALGGAGNILGSVLAAIAIGSLRPILENTGLLSSDTAVPWQTVIYGAILVLGMVFRPAGLLPEGFSFRRRGNYYKSVPGDNVIAMAGHSYIEPSGARRVKTPKPVSEVVVEVRDLTKSFGGLQATRDVSFKLRKGEIVALIGPNGAGKSTIFNQMTGAIRPDRGDVLLRGQSVLGADPVKVAKLGMARYFQHVRILEGMTAIDNVALGVPGQTGEALSRVFLTPSAVAKREREVQAEARKHLKDVGADGYADQIARDLAFGQQKLIAFARLLATGADVLLLDEPTSGVDPRSAQQIIELVRELAASGKTICIVEHSLHVVSELADRIVFMDAGAVVGEGTVEEITGRADLVELYFGT</sequence>
<keyword evidence="6" id="KW-0547">Nucleotide-binding</keyword>
<feature type="transmembrane region" description="Helical" evidence="10">
    <location>
        <begin position="148"/>
        <end position="166"/>
    </location>
</feature>
<reference evidence="13" key="1">
    <citation type="submission" date="2017-11" db="EMBL/GenBank/DDBJ databases">
        <authorList>
            <person name="Kuznetsova I."/>
            <person name="Sazanova A."/>
            <person name="Chirak E."/>
            <person name="Safronova V."/>
            <person name="Willems A."/>
        </authorList>
    </citation>
    <scope>NUCLEOTIDE SEQUENCE [LARGE SCALE GENOMIC DNA]</scope>
    <source>
        <strain evidence="13">PEPV15</strain>
    </source>
</reference>
<dbReference type="PROSITE" id="PS00211">
    <property type="entry name" value="ABC_TRANSPORTER_1"/>
    <property type="match status" value="1"/>
</dbReference>
<dbReference type="OrthoDB" id="9805029at2"/>
<dbReference type="SMART" id="SM00382">
    <property type="entry name" value="AAA"/>
    <property type="match status" value="1"/>
</dbReference>
<dbReference type="Proteomes" id="UP000241158">
    <property type="component" value="Unassembled WGS sequence"/>
</dbReference>
<evidence type="ECO:0000256" key="2">
    <source>
        <dbReference type="ARBA" id="ARBA00005417"/>
    </source>
</evidence>
<organism evidence="12 13">
    <name type="scientific">Phyllobacterium endophyticum</name>
    <dbReference type="NCBI Taxonomy" id="1149773"/>
    <lineage>
        <taxon>Bacteria</taxon>
        <taxon>Pseudomonadati</taxon>
        <taxon>Pseudomonadota</taxon>
        <taxon>Alphaproteobacteria</taxon>
        <taxon>Hyphomicrobiales</taxon>
        <taxon>Phyllobacteriaceae</taxon>
        <taxon>Phyllobacterium</taxon>
    </lineage>
</organism>
<feature type="transmembrane region" description="Helical" evidence="10">
    <location>
        <begin position="68"/>
        <end position="88"/>
    </location>
</feature>
<feature type="domain" description="ABC transporter" evidence="11">
    <location>
        <begin position="346"/>
        <end position="593"/>
    </location>
</feature>
<evidence type="ECO:0000256" key="8">
    <source>
        <dbReference type="ARBA" id="ARBA00022989"/>
    </source>
</evidence>
<evidence type="ECO:0000313" key="12">
    <source>
        <dbReference type="EMBL" id="PSH54603.1"/>
    </source>
</evidence>
<evidence type="ECO:0000256" key="4">
    <source>
        <dbReference type="ARBA" id="ARBA00022475"/>
    </source>
</evidence>
<feature type="transmembrane region" description="Helical" evidence="10">
    <location>
        <begin position="100"/>
        <end position="119"/>
    </location>
</feature>
<dbReference type="CDD" id="cd03219">
    <property type="entry name" value="ABC_Mj1267_LivG_branched"/>
    <property type="match status" value="1"/>
</dbReference>
<name>A0A2P7AK62_9HYPH</name>
<keyword evidence="3" id="KW-0813">Transport</keyword>
<accession>A0A2P7AK62</accession>
<keyword evidence="5 10" id="KW-0812">Transmembrane</keyword>
<gene>
    <name evidence="12" type="ORF">CU100_25810</name>
</gene>
<dbReference type="InterPro" id="IPR017871">
    <property type="entry name" value="ABC_transporter-like_CS"/>
</dbReference>
<dbReference type="PANTHER" id="PTHR45772:SF9">
    <property type="entry name" value="CONSERVED COMPONENT OF ABC TRANSPORTER FOR NATURAL AMINO ACIDS"/>
    <property type="match status" value="1"/>
</dbReference>
<dbReference type="InterPro" id="IPR003593">
    <property type="entry name" value="AAA+_ATPase"/>
</dbReference>
<evidence type="ECO:0000256" key="7">
    <source>
        <dbReference type="ARBA" id="ARBA00022840"/>
    </source>
</evidence>
<feature type="transmembrane region" description="Helical" evidence="10">
    <location>
        <begin position="12"/>
        <end position="31"/>
    </location>
</feature>
<keyword evidence="8 10" id="KW-1133">Transmembrane helix</keyword>
<dbReference type="Gene3D" id="3.40.50.300">
    <property type="entry name" value="P-loop containing nucleotide triphosphate hydrolases"/>
    <property type="match status" value="1"/>
</dbReference>
<dbReference type="InterPro" id="IPR003439">
    <property type="entry name" value="ABC_transporter-like_ATP-bd"/>
</dbReference>
<comment type="subcellular location">
    <subcellularLocation>
        <location evidence="1">Cell membrane</location>
        <topology evidence="1">Multi-pass membrane protein</topology>
    </subcellularLocation>
</comment>
<feature type="transmembrane region" description="Helical" evidence="10">
    <location>
        <begin position="229"/>
        <end position="258"/>
    </location>
</feature>
<dbReference type="InterPro" id="IPR001851">
    <property type="entry name" value="ABC_transp_permease"/>
</dbReference>
<evidence type="ECO:0000256" key="10">
    <source>
        <dbReference type="SAM" id="Phobius"/>
    </source>
</evidence>
<dbReference type="SUPFAM" id="SSF52540">
    <property type="entry name" value="P-loop containing nucleoside triphosphate hydrolases"/>
    <property type="match status" value="1"/>
</dbReference>
<dbReference type="EMBL" id="PGGN01000008">
    <property type="protein sequence ID" value="PSH54603.1"/>
    <property type="molecule type" value="Genomic_DNA"/>
</dbReference>